<dbReference type="Pfam" id="PF04198">
    <property type="entry name" value="Sugar-bind"/>
    <property type="match status" value="1"/>
</dbReference>
<dbReference type="GO" id="GO:0030246">
    <property type="term" value="F:carbohydrate binding"/>
    <property type="evidence" value="ECO:0007669"/>
    <property type="project" value="InterPro"/>
</dbReference>
<reference evidence="6 7" key="1">
    <citation type="submission" date="2016-04" db="EMBL/GenBank/DDBJ databases">
        <title>Complete Genome Sequence of Halotalea alkalilenta IHB B 13600.</title>
        <authorList>
            <person name="Swarnkar M.K."/>
            <person name="Sharma A."/>
            <person name="Kaushal K."/>
            <person name="Soni R."/>
            <person name="Rana S."/>
            <person name="Singh A.K."/>
            <person name="Gulati A."/>
        </authorList>
    </citation>
    <scope>NUCLEOTIDE SEQUENCE [LARGE SCALE GENOMIC DNA]</scope>
    <source>
        <strain evidence="6 7">IHB B 13600</strain>
    </source>
</reference>
<dbReference type="InterPro" id="IPR007324">
    <property type="entry name" value="Sugar-bd_dom_put"/>
</dbReference>
<dbReference type="InterPro" id="IPR051054">
    <property type="entry name" value="SorC_transcr_regulators"/>
</dbReference>
<dbReference type="InterPro" id="IPR009057">
    <property type="entry name" value="Homeodomain-like_sf"/>
</dbReference>
<dbReference type="KEGG" id="haa:A5892_04120"/>
<dbReference type="PANTHER" id="PTHR34294:SF1">
    <property type="entry name" value="TRANSCRIPTIONAL REGULATOR LSRR"/>
    <property type="match status" value="1"/>
</dbReference>
<dbReference type="AlphaFoldDB" id="A0A172YC08"/>
<proteinExistence type="inferred from homology"/>
<keyword evidence="2" id="KW-0805">Transcription regulation</keyword>
<gene>
    <name evidence="6" type="ORF">A5892_04120</name>
</gene>
<dbReference type="InterPro" id="IPR037171">
    <property type="entry name" value="NagB/RpiA_transferase-like"/>
</dbReference>
<dbReference type="SUPFAM" id="SSF46689">
    <property type="entry name" value="Homeodomain-like"/>
    <property type="match status" value="1"/>
</dbReference>
<evidence type="ECO:0000256" key="3">
    <source>
        <dbReference type="ARBA" id="ARBA00023125"/>
    </source>
</evidence>
<keyword evidence="7" id="KW-1185">Reference proteome</keyword>
<dbReference type="GO" id="GO:0003677">
    <property type="term" value="F:DNA binding"/>
    <property type="evidence" value="ECO:0007669"/>
    <property type="project" value="UniProtKB-KW"/>
</dbReference>
<sequence>MNPLFEMRLVTKAAHLYWIEQMRQVEIASRLSVSQATVSRLLKRAHREGIVSVSIHSPQGIYPELEQRLAAALGLREVVVNECSSDTEQAIVASIGEAAAFYLESTLAEDDVIGLSSWSSALQAMSERLSPNAELRAEKVVQLLGGMASSGDEHLAETLTRRISTLVGARAHFMHVAGMASSAQACQVMLSEPYVQETVRLFERVSLALLGIGTLEPSKFLARSGNTFSKQELASLAETGAVGDVCLRFFDRDGRMIDHPLNQRVISIEPQMLERIERRIGVAGGAHKVEAIIGAARGGWIHTLITDRFTAQRILEWL</sequence>
<dbReference type="Gene3D" id="1.10.10.60">
    <property type="entry name" value="Homeodomain-like"/>
    <property type="match status" value="1"/>
</dbReference>
<keyword evidence="4" id="KW-0804">Transcription</keyword>
<comment type="similarity">
    <text evidence="1">Belongs to the SorC transcriptional regulatory family.</text>
</comment>
<evidence type="ECO:0000256" key="4">
    <source>
        <dbReference type="ARBA" id="ARBA00023163"/>
    </source>
</evidence>
<dbReference type="RefSeq" id="WP_064121725.1">
    <property type="nucleotide sequence ID" value="NZ_CP015243.1"/>
</dbReference>
<protein>
    <recommendedName>
        <fullName evidence="5">Sugar-binding domain-containing protein</fullName>
    </recommendedName>
</protein>
<feature type="domain" description="Sugar-binding" evidence="5">
    <location>
        <begin position="64"/>
        <end position="316"/>
    </location>
</feature>
<evidence type="ECO:0000256" key="2">
    <source>
        <dbReference type="ARBA" id="ARBA00023015"/>
    </source>
</evidence>
<dbReference type="PANTHER" id="PTHR34294">
    <property type="entry name" value="TRANSCRIPTIONAL REGULATOR-RELATED"/>
    <property type="match status" value="1"/>
</dbReference>
<keyword evidence="3" id="KW-0238">DNA-binding</keyword>
<name>A0A172YC08_9GAMM</name>
<dbReference type="Proteomes" id="UP000077875">
    <property type="component" value="Chromosome"/>
</dbReference>
<organism evidence="6 7">
    <name type="scientific">Halotalea alkalilenta</name>
    <dbReference type="NCBI Taxonomy" id="376489"/>
    <lineage>
        <taxon>Bacteria</taxon>
        <taxon>Pseudomonadati</taxon>
        <taxon>Pseudomonadota</taxon>
        <taxon>Gammaproteobacteria</taxon>
        <taxon>Oceanospirillales</taxon>
        <taxon>Halomonadaceae</taxon>
        <taxon>Halotalea</taxon>
    </lineage>
</organism>
<accession>A0A172YC08</accession>
<dbReference type="Gene3D" id="3.40.50.1360">
    <property type="match status" value="1"/>
</dbReference>
<dbReference type="SUPFAM" id="SSF100950">
    <property type="entry name" value="NagB/RpiA/CoA transferase-like"/>
    <property type="match status" value="1"/>
</dbReference>
<evidence type="ECO:0000256" key="1">
    <source>
        <dbReference type="ARBA" id="ARBA00010466"/>
    </source>
</evidence>
<evidence type="ECO:0000313" key="6">
    <source>
        <dbReference type="EMBL" id="ANF56754.1"/>
    </source>
</evidence>
<dbReference type="STRING" id="376489.A5892_04120"/>
<dbReference type="EMBL" id="CP015243">
    <property type="protein sequence ID" value="ANF56754.1"/>
    <property type="molecule type" value="Genomic_DNA"/>
</dbReference>
<evidence type="ECO:0000313" key="7">
    <source>
        <dbReference type="Proteomes" id="UP000077875"/>
    </source>
</evidence>
<evidence type="ECO:0000259" key="5">
    <source>
        <dbReference type="Pfam" id="PF04198"/>
    </source>
</evidence>